<sequence length="180" mass="20566">MRYLAQDDRAQLAGEYFAPEGLYEYIKQLPFTGRVKSDATTLVAGEWTEILLEYEVGGSGLADGAWIKGTFKFYSDWALFQTSDRTKDNYVSVEYVPNKLFPGQTPATVQSLSIRFDQKGHERPFQKALVVDVHDGYLNPGDRILIRLGDRRYGGRGTRAQTFVEKDFRWRFYIDPVGTS</sequence>
<dbReference type="RefSeq" id="XP_058334545.1">
    <property type="nucleotide sequence ID" value="XM_058471404.1"/>
</dbReference>
<keyword evidence="2" id="KW-1185">Reference proteome</keyword>
<evidence type="ECO:0000313" key="1">
    <source>
        <dbReference type="EMBL" id="KAJ5247124.1"/>
    </source>
</evidence>
<dbReference type="OrthoDB" id="4652505at2759"/>
<dbReference type="EMBL" id="JAPQKS010000002">
    <property type="protein sequence ID" value="KAJ5247124.1"/>
    <property type="molecule type" value="Genomic_DNA"/>
</dbReference>
<reference evidence="1" key="1">
    <citation type="submission" date="2022-11" db="EMBL/GenBank/DDBJ databases">
        <authorList>
            <person name="Petersen C."/>
        </authorList>
    </citation>
    <scope>NUCLEOTIDE SEQUENCE</scope>
    <source>
        <strain evidence="1">IBT 19713</strain>
    </source>
</reference>
<comment type="caution">
    <text evidence="1">The sequence shown here is derived from an EMBL/GenBank/DDBJ whole genome shotgun (WGS) entry which is preliminary data.</text>
</comment>
<dbReference type="AlphaFoldDB" id="A0A9W9PI45"/>
<proteinExistence type="predicted"/>
<dbReference type="Proteomes" id="UP001150941">
    <property type="component" value="Unassembled WGS sequence"/>
</dbReference>
<protein>
    <submittedName>
        <fullName evidence="1">Uncharacterized protein</fullName>
    </submittedName>
</protein>
<evidence type="ECO:0000313" key="2">
    <source>
        <dbReference type="Proteomes" id="UP001150941"/>
    </source>
</evidence>
<gene>
    <name evidence="1" type="ORF">N7468_002107</name>
</gene>
<dbReference type="GeneID" id="83198707"/>
<name>A0A9W9PI45_9EURO</name>
<organism evidence="1 2">
    <name type="scientific">Penicillium chermesinum</name>
    <dbReference type="NCBI Taxonomy" id="63820"/>
    <lineage>
        <taxon>Eukaryota</taxon>
        <taxon>Fungi</taxon>
        <taxon>Dikarya</taxon>
        <taxon>Ascomycota</taxon>
        <taxon>Pezizomycotina</taxon>
        <taxon>Eurotiomycetes</taxon>
        <taxon>Eurotiomycetidae</taxon>
        <taxon>Eurotiales</taxon>
        <taxon>Aspergillaceae</taxon>
        <taxon>Penicillium</taxon>
    </lineage>
</organism>
<reference evidence="1" key="2">
    <citation type="journal article" date="2023" name="IMA Fungus">
        <title>Comparative genomic study of the Penicillium genus elucidates a diverse pangenome and 15 lateral gene transfer events.</title>
        <authorList>
            <person name="Petersen C."/>
            <person name="Sorensen T."/>
            <person name="Nielsen M.R."/>
            <person name="Sondergaard T.E."/>
            <person name="Sorensen J.L."/>
            <person name="Fitzpatrick D.A."/>
            <person name="Frisvad J.C."/>
            <person name="Nielsen K.L."/>
        </authorList>
    </citation>
    <scope>NUCLEOTIDE SEQUENCE</scope>
    <source>
        <strain evidence="1">IBT 19713</strain>
    </source>
</reference>
<accession>A0A9W9PI45</accession>